<keyword evidence="3" id="KW-1185">Reference proteome</keyword>
<dbReference type="GO" id="GO:0003676">
    <property type="term" value="F:nucleic acid binding"/>
    <property type="evidence" value="ECO:0007669"/>
    <property type="project" value="InterPro"/>
</dbReference>
<proteinExistence type="predicted"/>
<dbReference type="SUPFAM" id="SSF53098">
    <property type="entry name" value="Ribonuclease H-like"/>
    <property type="match status" value="1"/>
</dbReference>
<protein>
    <submittedName>
        <fullName evidence="2">Transposase</fullName>
    </submittedName>
</protein>
<dbReference type="PANTHER" id="PTHR46889">
    <property type="entry name" value="TRANSPOSASE INSF FOR INSERTION SEQUENCE IS3B-RELATED"/>
    <property type="match status" value="1"/>
</dbReference>
<gene>
    <name evidence="2" type="ORF">GCM10007876_19510</name>
</gene>
<dbReference type="NCBIfam" id="NF033516">
    <property type="entry name" value="transpos_IS3"/>
    <property type="match status" value="1"/>
</dbReference>
<reference evidence="2" key="1">
    <citation type="journal article" date="2014" name="Int. J. Syst. Evol. Microbiol.">
        <title>Complete genome sequence of Corynebacterium casei LMG S-19264T (=DSM 44701T), isolated from a smear-ripened cheese.</title>
        <authorList>
            <consortium name="US DOE Joint Genome Institute (JGI-PGF)"/>
            <person name="Walter F."/>
            <person name="Albersmeier A."/>
            <person name="Kalinowski J."/>
            <person name="Ruckert C."/>
        </authorList>
    </citation>
    <scope>NUCLEOTIDE SEQUENCE</scope>
    <source>
        <strain evidence="2">NBRC 110071</strain>
    </source>
</reference>
<dbReference type="Gene3D" id="3.30.420.10">
    <property type="entry name" value="Ribonuclease H-like superfamily/Ribonuclease H"/>
    <property type="match status" value="1"/>
</dbReference>
<dbReference type="PROSITE" id="PS50994">
    <property type="entry name" value="INTEGRASE"/>
    <property type="match status" value="1"/>
</dbReference>
<dbReference type="InterPro" id="IPR001584">
    <property type="entry name" value="Integrase_cat-core"/>
</dbReference>
<organism evidence="2 3">
    <name type="scientific">Litoribrevibacter albus</name>
    <dbReference type="NCBI Taxonomy" id="1473156"/>
    <lineage>
        <taxon>Bacteria</taxon>
        <taxon>Pseudomonadati</taxon>
        <taxon>Pseudomonadota</taxon>
        <taxon>Gammaproteobacteria</taxon>
        <taxon>Oceanospirillales</taxon>
        <taxon>Oceanospirillaceae</taxon>
        <taxon>Litoribrevibacter</taxon>
    </lineage>
</organism>
<dbReference type="GO" id="GO:0015074">
    <property type="term" value="P:DNA integration"/>
    <property type="evidence" value="ECO:0007669"/>
    <property type="project" value="InterPro"/>
</dbReference>
<dbReference type="Pfam" id="PF13333">
    <property type="entry name" value="rve_2"/>
    <property type="match status" value="1"/>
</dbReference>
<reference evidence="2" key="2">
    <citation type="submission" date="2023-01" db="EMBL/GenBank/DDBJ databases">
        <title>Draft genome sequence of Litoribrevibacter albus strain NBRC 110071.</title>
        <authorList>
            <person name="Sun Q."/>
            <person name="Mori K."/>
        </authorList>
    </citation>
    <scope>NUCLEOTIDE SEQUENCE</scope>
    <source>
        <strain evidence="2">NBRC 110071</strain>
    </source>
</reference>
<dbReference type="InterPro" id="IPR036397">
    <property type="entry name" value="RNaseH_sf"/>
</dbReference>
<name>A0AA37SBC3_9GAMM</name>
<sequence length="209" mass="24261">MHRLMKVAGIRSLRGYRRHPGFQGGKSADVAPNTLDRAFEVDGPNKVWVTDFTYIRTHEGWLYLTIVLDLFSRQVIGWSMKANARADLVLDALLMAMWRRKPKGRVLVHSDQGIQYTCSDWRKFLKDHNLEASMSRRGNCHDNAVAESFFAQLKTERIKRKVYPTRNEARADIFNYIEFFYNPVRRHGNNGGVSPAKFEEQYFMKLSGV</sequence>
<dbReference type="InterPro" id="IPR050900">
    <property type="entry name" value="Transposase_IS3/IS150/IS904"/>
</dbReference>
<dbReference type="InterPro" id="IPR012337">
    <property type="entry name" value="RNaseH-like_sf"/>
</dbReference>
<dbReference type="EMBL" id="BSNM01000013">
    <property type="protein sequence ID" value="GLQ31472.1"/>
    <property type="molecule type" value="Genomic_DNA"/>
</dbReference>
<comment type="caution">
    <text evidence="2">The sequence shown here is derived from an EMBL/GenBank/DDBJ whole genome shotgun (WGS) entry which is preliminary data.</text>
</comment>
<dbReference type="InterPro" id="IPR048020">
    <property type="entry name" value="Transpos_IS3"/>
</dbReference>
<dbReference type="AlphaFoldDB" id="A0AA37SBC3"/>
<accession>A0AA37SBC3</accession>
<dbReference type="Pfam" id="PF00665">
    <property type="entry name" value="rve"/>
    <property type="match status" value="1"/>
</dbReference>
<evidence type="ECO:0000313" key="2">
    <source>
        <dbReference type="EMBL" id="GLQ31472.1"/>
    </source>
</evidence>
<evidence type="ECO:0000259" key="1">
    <source>
        <dbReference type="PROSITE" id="PS50994"/>
    </source>
</evidence>
<feature type="domain" description="Integrase catalytic" evidence="1">
    <location>
        <begin position="40"/>
        <end position="203"/>
    </location>
</feature>
<dbReference type="PANTHER" id="PTHR46889:SF4">
    <property type="entry name" value="TRANSPOSASE INSO FOR INSERTION SEQUENCE ELEMENT IS911B-RELATED"/>
    <property type="match status" value="1"/>
</dbReference>
<evidence type="ECO:0000313" key="3">
    <source>
        <dbReference type="Proteomes" id="UP001161389"/>
    </source>
</evidence>
<dbReference type="Proteomes" id="UP001161389">
    <property type="component" value="Unassembled WGS sequence"/>
</dbReference>